<name>A0A0E3SLX2_METBA</name>
<accession>A0A0E3SLX2</accession>
<sequence>METQREIQVTCGKVNILKLSDFLNTINSIASENNIIIQGLNSDLIAGERHLHFAVGKALRAIAAGRNIANDPGIEIMRYASGERQIERSFSIGLHKGENNAVFVLLGKMDNLIPALSSLKELIIENPCSELLAYSDCKRQGILSVFGITDAEIEASGEEHIPELVIERVALADFVK</sequence>
<dbReference type="PIRSF" id="PIRSF022062">
    <property type="entry name" value="UCP022062"/>
    <property type="match status" value="1"/>
</dbReference>
<dbReference type="Proteomes" id="UP000033066">
    <property type="component" value="Chromosome"/>
</dbReference>
<proteinExistence type="inferred from homology"/>
<dbReference type="PATRIC" id="fig|1434107.4.peg.3243"/>
<dbReference type="STRING" id="1434107.MSBR3_2553"/>
<dbReference type="KEGG" id="mbak:MSBR3_2553"/>
<dbReference type="RefSeq" id="WP_048108815.1">
    <property type="nucleotide sequence ID" value="NZ_CP009517.1"/>
</dbReference>
<evidence type="ECO:0000256" key="1">
    <source>
        <dbReference type="ARBA" id="ARBA00005546"/>
    </source>
</evidence>
<dbReference type="AlphaFoldDB" id="A0A0E3SLX2"/>
<gene>
    <name evidence="2" type="ORF">MSBR3_2553</name>
</gene>
<dbReference type="SUPFAM" id="SSF143870">
    <property type="entry name" value="PF0523-like"/>
    <property type="match status" value="1"/>
</dbReference>
<dbReference type="HOGENOM" id="CLU_103619_0_0_2"/>
<dbReference type="GeneID" id="24790169"/>
<organism evidence="2 3">
    <name type="scientific">Methanosarcina barkeri 3</name>
    <dbReference type="NCBI Taxonomy" id="1434107"/>
    <lineage>
        <taxon>Archaea</taxon>
        <taxon>Methanobacteriati</taxon>
        <taxon>Methanobacteriota</taxon>
        <taxon>Stenosarchaea group</taxon>
        <taxon>Methanomicrobia</taxon>
        <taxon>Methanosarcinales</taxon>
        <taxon>Methanosarcinaceae</taxon>
        <taxon>Methanosarcina</taxon>
    </lineage>
</organism>
<dbReference type="InterPro" id="IPR013926">
    <property type="entry name" value="CGI121/TPRKB"/>
</dbReference>
<dbReference type="InterPro" id="IPR036504">
    <property type="entry name" value="CGI121/TPRKB_sf"/>
</dbReference>
<dbReference type="Gene3D" id="3.30.2380.10">
    <property type="entry name" value="CGI121/TPRKB"/>
    <property type="match status" value="1"/>
</dbReference>
<dbReference type="EMBL" id="CP009517">
    <property type="protein sequence ID" value="AKB83131.1"/>
    <property type="molecule type" value="Genomic_DNA"/>
</dbReference>
<dbReference type="NCBIfam" id="NF011465">
    <property type="entry name" value="PRK14886.1-1"/>
    <property type="match status" value="1"/>
</dbReference>
<evidence type="ECO:0000313" key="2">
    <source>
        <dbReference type="EMBL" id="AKB83131.1"/>
    </source>
</evidence>
<dbReference type="OrthoDB" id="69587at2157"/>
<reference evidence="2" key="1">
    <citation type="submission" date="2014-07" db="EMBL/GenBank/DDBJ databases">
        <title>Methanogenic archaea and the global carbon cycle.</title>
        <authorList>
            <person name="Henriksen J.R."/>
            <person name="Luke J."/>
            <person name="Reinhart S."/>
            <person name="Benedict M.N."/>
            <person name="Youngblut N.D."/>
            <person name="Metcalf M.E."/>
            <person name="Whitaker R.J."/>
            <person name="Metcalf W.W."/>
        </authorList>
    </citation>
    <scope>NUCLEOTIDE SEQUENCE [LARGE SCALE GENOMIC DNA]</scope>
    <source>
        <strain evidence="2">3</strain>
    </source>
</reference>
<keyword evidence="3" id="KW-1185">Reference proteome</keyword>
<dbReference type="Pfam" id="PF08617">
    <property type="entry name" value="CGI-121"/>
    <property type="match status" value="1"/>
</dbReference>
<comment type="similarity">
    <text evidence="1">Belongs to the CGI121/TPRKB family.</text>
</comment>
<evidence type="ECO:0000313" key="3">
    <source>
        <dbReference type="Proteomes" id="UP000033066"/>
    </source>
</evidence>
<dbReference type="InterPro" id="IPR016799">
    <property type="entry name" value="UCP022062"/>
</dbReference>
<protein>
    <submittedName>
        <fullName evidence="2">KEOPS complex Cgi121-like subunit</fullName>
    </submittedName>
</protein>